<dbReference type="Gene3D" id="3.10.350.10">
    <property type="entry name" value="LysM domain"/>
    <property type="match status" value="1"/>
</dbReference>
<sequence>MPPHAALEKLTISHAGGQVQALFNPKEYTVEQSNVYAEIGIPGLAAPIVQFVRGNSDKLTFDLLVDTTSAAPGSGGRDANAAAEAIQRLARIDGERHAPPVCTFAWGSFSMSGVIESVRRQFVLFDPSGVPLRIQLSLSVKRYWPLADQIGGMNPQSPDRTKTVLVRERDTLPAIAHRAYGDEALWRPIAVHNRISDPARLAPGQVLEVPAIEGRSGVLSSMEGP</sequence>
<organism evidence="2 3">
    <name type="scientific">Sorangium cellulosum</name>
    <name type="common">Polyangium cellulosum</name>
    <dbReference type="NCBI Taxonomy" id="56"/>
    <lineage>
        <taxon>Bacteria</taxon>
        <taxon>Pseudomonadati</taxon>
        <taxon>Myxococcota</taxon>
        <taxon>Polyangia</taxon>
        <taxon>Polyangiales</taxon>
        <taxon>Polyangiaceae</taxon>
        <taxon>Sorangium</taxon>
    </lineage>
</organism>
<feature type="domain" description="LysM" evidence="1">
    <location>
        <begin position="162"/>
        <end position="209"/>
    </location>
</feature>
<name>A0A150TFS2_SORCE</name>
<evidence type="ECO:0000313" key="2">
    <source>
        <dbReference type="EMBL" id="KYG03521.1"/>
    </source>
</evidence>
<dbReference type="CDD" id="cd00118">
    <property type="entry name" value="LysM"/>
    <property type="match status" value="1"/>
</dbReference>
<dbReference type="InterPro" id="IPR045361">
    <property type="entry name" value="CIS_tube_prot_N"/>
</dbReference>
<dbReference type="Pfam" id="PF19266">
    <property type="entry name" value="CIS_tube"/>
    <property type="match status" value="1"/>
</dbReference>
<dbReference type="EMBL" id="JEME01002682">
    <property type="protein sequence ID" value="KYG03521.1"/>
    <property type="molecule type" value="Genomic_DNA"/>
</dbReference>
<evidence type="ECO:0000259" key="1">
    <source>
        <dbReference type="PROSITE" id="PS51782"/>
    </source>
</evidence>
<dbReference type="InterPro" id="IPR018392">
    <property type="entry name" value="LysM"/>
</dbReference>
<gene>
    <name evidence="2" type="ORF">BE21_04605</name>
</gene>
<dbReference type="AlphaFoldDB" id="A0A150TFS2"/>
<proteinExistence type="predicted"/>
<evidence type="ECO:0000313" key="3">
    <source>
        <dbReference type="Proteomes" id="UP000075502"/>
    </source>
</evidence>
<protein>
    <recommendedName>
        <fullName evidence="1">LysM domain-containing protein</fullName>
    </recommendedName>
</protein>
<dbReference type="PROSITE" id="PS51782">
    <property type="entry name" value="LYSM"/>
    <property type="match status" value="1"/>
</dbReference>
<comment type="caution">
    <text evidence="2">The sequence shown here is derived from an EMBL/GenBank/DDBJ whole genome shotgun (WGS) entry which is preliminary data.</text>
</comment>
<accession>A0A150TFS2</accession>
<dbReference type="Proteomes" id="UP000075502">
    <property type="component" value="Unassembled WGS sequence"/>
</dbReference>
<dbReference type="InterPro" id="IPR036779">
    <property type="entry name" value="LysM_dom_sf"/>
</dbReference>
<reference evidence="2 3" key="1">
    <citation type="submission" date="2014-02" db="EMBL/GenBank/DDBJ databases">
        <title>The small core and large imbalanced accessory genome model reveals a collaborative survival strategy of Sorangium cellulosum strains in nature.</title>
        <authorList>
            <person name="Han K."/>
            <person name="Peng R."/>
            <person name="Blom J."/>
            <person name="Li Y.-Z."/>
        </authorList>
    </citation>
    <scope>NUCLEOTIDE SEQUENCE [LARGE SCALE GENOMIC DNA]</scope>
    <source>
        <strain evidence="2 3">So0007-03</strain>
    </source>
</reference>